<evidence type="ECO:0000259" key="1">
    <source>
        <dbReference type="Pfam" id="PF05368"/>
    </source>
</evidence>
<protein>
    <submittedName>
        <fullName evidence="2">Epimerase</fullName>
    </submittedName>
</protein>
<dbReference type="PANTHER" id="PTHR43162:SF1">
    <property type="entry name" value="PRESTALK A DIFFERENTIATION PROTEIN A"/>
    <property type="match status" value="1"/>
</dbReference>
<reference evidence="2 3" key="1">
    <citation type="submission" date="2016-08" db="EMBL/GenBank/DDBJ databases">
        <title>Whole genome sequence of Mesorhizobium sp. strain UASWS1009 isolated from industrial sewage.</title>
        <authorList>
            <person name="Crovadore J."/>
            <person name="Calmin G."/>
            <person name="Chablais R."/>
            <person name="Cochard B."/>
            <person name="Lefort F."/>
        </authorList>
    </citation>
    <scope>NUCLEOTIDE SEQUENCE [LARGE SCALE GENOMIC DNA]</scope>
    <source>
        <strain evidence="2 3">UASWS1009</strain>
    </source>
</reference>
<accession>A0A1C2DNV9</accession>
<name>A0A1C2DNV9_9HYPH</name>
<dbReference type="EMBL" id="MDEO01000033">
    <property type="protein sequence ID" value="OCX16439.1"/>
    <property type="molecule type" value="Genomic_DNA"/>
</dbReference>
<gene>
    <name evidence="2" type="ORF">QV13_16610</name>
</gene>
<dbReference type="Gene3D" id="3.40.50.720">
    <property type="entry name" value="NAD(P)-binding Rossmann-like Domain"/>
    <property type="match status" value="1"/>
</dbReference>
<dbReference type="Pfam" id="PF05368">
    <property type="entry name" value="NmrA"/>
    <property type="match status" value="1"/>
</dbReference>
<dbReference type="Gene3D" id="3.90.25.10">
    <property type="entry name" value="UDP-galactose 4-epimerase, domain 1"/>
    <property type="match status" value="1"/>
</dbReference>
<dbReference type="PANTHER" id="PTHR43162">
    <property type="match status" value="1"/>
</dbReference>
<dbReference type="InterPro" id="IPR036291">
    <property type="entry name" value="NAD(P)-bd_dom_sf"/>
</dbReference>
<dbReference type="AlphaFoldDB" id="A0A1C2DNV9"/>
<proteinExistence type="predicted"/>
<dbReference type="OrthoDB" id="9794300at2"/>
<feature type="domain" description="NmrA-like" evidence="1">
    <location>
        <begin position="6"/>
        <end position="279"/>
    </location>
</feature>
<dbReference type="InterPro" id="IPR008030">
    <property type="entry name" value="NmrA-like"/>
</dbReference>
<keyword evidence="3" id="KW-1185">Reference proteome</keyword>
<dbReference type="RefSeq" id="WP_036255053.1">
    <property type="nucleotide sequence ID" value="NZ_MDEO01000033.1"/>
</dbReference>
<sequence>MSDVNRKTVLVVGASGRSGGYVAAELARRGVIVRALVRNEAAAHSARNNGASEIVDGDLRDAESLDAALRGVHGVYYVGPPFVADEPALGIAMVHAAKRAGVGKFVFSSVIHPANGLANHASKLPVEEALLRSNLDYTILYPATLFQNIAPAWRAIVRDSMFVEPFSNTARLARVDYRDVAEVAAEALTDDRLAYGSFELAADGMYNRVEIAAMMSAVLGRSIEAVERSFEEWAAVARPPFEGEALQQLARVFESYSAFGSAGNSLTLRTILGREPRTLRQYFEELAAAEPGEPMRA</sequence>
<dbReference type="SUPFAM" id="SSF51735">
    <property type="entry name" value="NAD(P)-binding Rossmann-fold domains"/>
    <property type="match status" value="1"/>
</dbReference>
<dbReference type="InterPro" id="IPR051604">
    <property type="entry name" value="Ergot_Alk_Oxidoreductase"/>
</dbReference>
<comment type="caution">
    <text evidence="2">The sequence shown here is derived from an EMBL/GenBank/DDBJ whole genome shotgun (WGS) entry which is preliminary data.</text>
</comment>
<evidence type="ECO:0000313" key="3">
    <source>
        <dbReference type="Proteomes" id="UP000094412"/>
    </source>
</evidence>
<dbReference type="STRING" id="1566387.QV13_16610"/>
<evidence type="ECO:0000313" key="2">
    <source>
        <dbReference type="EMBL" id="OCX16439.1"/>
    </source>
</evidence>
<dbReference type="Proteomes" id="UP000094412">
    <property type="component" value="Unassembled WGS sequence"/>
</dbReference>
<organism evidence="2 3">
    <name type="scientific">Mesorhizobium hungaricum</name>
    <dbReference type="NCBI Taxonomy" id="1566387"/>
    <lineage>
        <taxon>Bacteria</taxon>
        <taxon>Pseudomonadati</taxon>
        <taxon>Pseudomonadota</taxon>
        <taxon>Alphaproteobacteria</taxon>
        <taxon>Hyphomicrobiales</taxon>
        <taxon>Phyllobacteriaceae</taxon>
        <taxon>Mesorhizobium</taxon>
    </lineage>
</organism>